<evidence type="ECO:0000256" key="1">
    <source>
        <dbReference type="ARBA" id="ARBA00004873"/>
    </source>
</evidence>
<evidence type="ECO:0000313" key="11">
    <source>
        <dbReference type="Proteomes" id="UP000789570"/>
    </source>
</evidence>
<name>A0A9N9BL38_9GLOM</name>
<sequence>MDGWRSSTQRRGFFEFCSGVLSAYPARLDYYSVTAIRKTPNNFDDSSQTFGWLETSKMTITFKPSLQEIHELIPQGNTIPVYAQIPADLLTPVIAYLRLVTNGRFSFLFESVAGGEKIGRYSFIGADPYKILKTGEKEAVTGDPLIALEKELKSIKFVPIPGIPSFTGGAIGYIAYDCVKYFEPRTARELHDPFGLPDSVFLFCDTLIIFDHIYQLLNVVSHYRGDSTDPKIIENQYHLAIEKIQRVLNLLQTDLTPSVPQKEIQLNQACTSNVGKKGYETFVTQLKKHIKNGDIIQAVPSQRLTRHTSLHPFNVYRYLRTLNPSPYMFYIDLEDYQIVGASPELLVKVEDDIVYTHPIAGTRKRGKTKEEDEKLVKELINDPKERAEHIMLVDLGRNDVNRVCQPETVKVDSLMEVEKYSHVMHIVSQVSGKLRPEKTRFDAFRSIFPASTVSGAPKIRAMELIAELEQEKRGVYAGAVGHFDFANSIDTCISIRTMLFKNGVAYLQAGGIVYDSVEEDEYQETINKLKSNVVCIDEAEKYYYNLQNHNY</sequence>
<dbReference type="EMBL" id="CAJVPQ010001796">
    <property type="protein sequence ID" value="CAG8570121.1"/>
    <property type="molecule type" value="Genomic_DNA"/>
</dbReference>
<evidence type="ECO:0000256" key="7">
    <source>
        <dbReference type="ARBA" id="ARBA00023239"/>
    </source>
</evidence>
<accession>A0A9N9BL38</accession>
<evidence type="ECO:0000256" key="4">
    <source>
        <dbReference type="ARBA" id="ARBA00022605"/>
    </source>
</evidence>
<dbReference type="PANTHER" id="PTHR11236">
    <property type="entry name" value="AMINOBENZOATE/ANTHRANILATE SYNTHASE"/>
    <property type="match status" value="1"/>
</dbReference>
<dbReference type="EC" id="4.1.3.27" evidence="3"/>
<dbReference type="Pfam" id="PF04715">
    <property type="entry name" value="Anth_synt_I_N"/>
    <property type="match status" value="1"/>
</dbReference>
<gene>
    <name evidence="10" type="ORF">FCALED_LOCUS7052</name>
</gene>
<evidence type="ECO:0000256" key="3">
    <source>
        <dbReference type="ARBA" id="ARBA00012266"/>
    </source>
</evidence>
<dbReference type="InterPro" id="IPR019999">
    <property type="entry name" value="Anth_synth_I-like"/>
</dbReference>
<keyword evidence="6" id="KW-0057">Aromatic amino acid biosynthesis</keyword>
<dbReference type="GO" id="GO:0004049">
    <property type="term" value="F:anthranilate synthase activity"/>
    <property type="evidence" value="ECO:0007669"/>
    <property type="project" value="UniProtKB-EC"/>
</dbReference>
<evidence type="ECO:0000256" key="6">
    <source>
        <dbReference type="ARBA" id="ARBA00023141"/>
    </source>
</evidence>
<reference evidence="10" key="1">
    <citation type="submission" date="2021-06" db="EMBL/GenBank/DDBJ databases">
        <authorList>
            <person name="Kallberg Y."/>
            <person name="Tangrot J."/>
            <person name="Rosling A."/>
        </authorList>
    </citation>
    <scope>NUCLEOTIDE SEQUENCE</scope>
    <source>
        <strain evidence="10">UK204</strain>
    </source>
</reference>
<keyword evidence="7" id="KW-0456">Lyase</keyword>
<dbReference type="PRINTS" id="PR00095">
    <property type="entry name" value="ANTSNTHASEI"/>
</dbReference>
<protein>
    <recommendedName>
        <fullName evidence="3">anthranilate synthase</fullName>
        <ecNumber evidence="3">4.1.3.27</ecNumber>
    </recommendedName>
</protein>
<evidence type="ECO:0000256" key="5">
    <source>
        <dbReference type="ARBA" id="ARBA00022822"/>
    </source>
</evidence>
<dbReference type="GO" id="GO:0000162">
    <property type="term" value="P:L-tryptophan biosynthetic process"/>
    <property type="evidence" value="ECO:0007669"/>
    <property type="project" value="UniProtKB-KW"/>
</dbReference>
<comment type="caution">
    <text evidence="10">The sequence shown here is derived from an EMBL/GenBank/DDBJ whole genome shotgun (WGS) entry which is preliminary data.</text>
</comment>
<dbReference type="InterPro" id="IPR005801">
    <property type="entry name" value="ADC_synthase"/>
</dbReference>
<dbReference type="InterPro" id="IPR005256">
    <property type="entry name" value="Anth_synth_I_PabB"/>
</dbReference>
<evidence type="ECO:0000259" key="9">
    <source>
        <dbReference type="Pfam" id="PF04715"/>
    </source>
</evidence>
<feature type="domain" description="Anthranilate synthase component I N-terminal" evidence="9">
    <location>
        <begin position="88"/>
        <end position="217"/>
    </location>
</feature>
<keyword evidence="5" id="KW-0822">Tryptophan biosynthesis</keyword>
<evidence type="ECO:0000313" key="10">
    <source>
        <dbReference type="EMBL" id="CAG8570121.1"/>
    </source>
</evidence>
<keyword evidence="4" id="KW-0028">Amino-acid biosynthesis</keyword>
<dbReference type="Pfam" id="PF00425">
    <property type="entry name" value="Chorismate_bind"/>
    <property type="match status" value="1"/>
</dbReference>
<evidence type="ECO:0000256" key="2">
    <source>
        <dbReference type="ARBA" id="ARBA00009562"/>
    </source>
</evidence>
<dbReference type="Proteomes" id="UP000789570">
    <property type="component" value="Unassembled WGS sequence"/>
</dbReference>
<comment type="pathway">
    <text evidence="1">Amino-acid biosynthesis; L-tryptophan biosynthesis; L-tryptophan from chorismate: step 1/5.</text>
</comment>
<dbReference type="InterPro" id="IPR006805">
    <property type="entry name" value="Anth_synth_I_N"/>
</dbReference>
<comment type="similarity">
    <text evidence="2">Belongs to the anthranilate synthase component I family.</text>
</comment>
<dbReference type="PANTHER" id="PTHR11236:SF9">
    <property type="entry name" value="ANTHRANILATE SYNTHASE COMPONENT 1"/>
    <property type="match status" value="1"/>
</dbReference>
<dbReference type="NCBIfam" id="TIGR00564">
    <property type="entry name" value="trpE_most"/>
    <property type="match status" value="1"/>
</dbReference>
<proteinExistence type="inferred from homology"/>
<dbReference type="InterPro" id="IPR015890">
    <property type="entry name" value="Chorismate_C"/>
</dbReference>
<organism evidence="10 11">
    <name type="scientific">Funneliformis caledonium</name>
    <dbReference type="NCBI Taxonomy" id="1117310"/>
    <lineage>
        <taxon>Eukaryota</taxon>
        <taxon>Fungi</taxon>
        <taxon>Fungi incertae sedis</taxon>
        <taxon>Mucoromycota</taxon>
        <taxon>Glomeromycotina</taxon>
        <taxon>Glomeromycetes</taxon>
        <taxon>Glomerales</taxon>
        <taxon>Glomeraceae</taxon>
        <taxon>Funneliformis</taxon>
    </lineage>
</organism>
<keyword evidence="11" id="KW-1185">Reference proteome</keyword>
<dbReference type="SUPFAM" id="SSF56322">
    <property type="entry name" value="ADC synthase"/>
    <property type="match status" value="1"/>
</dbReference>
<feature type="domain" description="Chorismate-utilising enzyme C-terminal" evidence="8">
    <location>
        <begin position="276"/>
        <end position="528"/>
    </location>
</feature>
<dbReference type="Gene3D" id="3.60.120.10">
    <property type="entry name" value="Anthranilate synthase"/>
    <property type="match status" value="1"/>
</dbReference>
<evidence type="ECO:0000259" key="8">
    <source>
        <dbReference type="Pfam" id="PF00425"/>
    </source>
</evidence>
<dbReference type="AlphaFoldDB" id="A0A9N9BL38"/>
<dbReference type="OrthoDB" id="1865897at2759"/>